<dbReference type="AlphaFoldDB" id="A0A4V6WJW3"/>
<dbReference type="InterPro" id="IPR034836">
    <property type="entry name" value="CBM20_glucoamylase"/>
</dbReference>
<dbReference type="PROSITE" id="PS00080">
    <property type="entry name" value="MULTICOPPER_OXIDASE2"/>
    <property type="match status" value="1"/>
</dbReference>
<accession>A0A4V6WJW3</accession>
<dbReference type="SUPFAM" id="SSF49452">
    <property type="entry name" value="Starch-binding domain-like"/>
    <property type="match status" value="1"/>
</dbReference>
<dbReference type="InterPro" id="IPR013784">
    <property type="entry name" value="Carb-bd-like_fold"/>
</dbReference>
<keyword evidence="5" id="KW-0479">Metal-binding</keyword>
<evidence type="ECO:0000256" key="10">
    <source>
        <dbReference type="ARBA" id="ARBA00023180"/>
    </source>
</evidence>
<dbReference type="Pfam" id="PF07732">
    <property type="entry name" value="Cu-oxidase_3"/>
    <property type="match status" value="1"/>
</dbReference>
<evidence type="ECO:0000256" key="7">
    <source>
        <dbReference type="ARBA" id="ARBA00022737"/>
    </source>
</evidence>
<keyword evidence="6 14" id="KW-0732">Signal</keyword>
<dbReference type="Pfam" id="PF07731">
    <property type="entry name" value="Cu-oxidase_2"/>
    <property type="match status" value="1"/>
</dbReference>
<dbReference type="GO" id="GO:0046274">
    <property type="term" value="P:lignin catabolic process"/>
    <property type="evidence" value="ECO:0007669"/>
    <property type="project" value="UniProtKB-KW"/>
</dbReference>
<organism evidence="16 17">
    <name type="scientific">Salinomyces thailandicus</name>
    <dbReference type="NCBI Taxonomy" id="706561"/>
    <lineage>
        <taxon>Eukaryota</taxon>
        <taxon>Fungi</taxon>
        <taxon>Dikarya</taxon>
        <taxon>Ascomycota</taxon>
        <taxon>Pezizomycotina</taxon>
        <taxon>Dothideomycetes</taxon>
        <taxon>Dothideomycetidae</taxon>
        <taxon>Mycosphaerellales</taxon>
        <taxon>Teratosphaeriaceae</taxon>
        <taxon>Salinomyces</taxon>
    </lineage>
</organism>
<dbReference type="PROSITE" id="PS51257">
    <property type="entry name" value="PROKAR_LIPOPROTEIN"/>
    <property type="match status" value="1"/>
</dbReference>
<dbReference type="GO" id="GO:0000272">
    <property type="term" value="P:polysaccharide catabolic process"/>
    <property type="evidence" value="ECO:0007669"/>
    <property type="project" value="UniProtKB-KW"/>
</dbReference>
<dbReference type="OrthoDB" id="2121828at2759"/>
<evidence type="ECO:0000256" key="14">
    <source>
        <dbReference type="SAM" id="SignalP"/>
    </source>
</evidence>
<dbReference type="EMBL" id="NAJL01000008">
    <property type="protein sequence ID" value="TKA31369.1"/>
    <property type="molecule type" value="Genomic_DNA"/>
</dbReference>
<sequence>MRRCLISNVIALAACRIASASPASPVELAPRAASTALCPKYDGQDYQDGNSASYAVTCYNTNSGSVLGVTGDPVNLGQCMEACDQQSSCVAALFHMGVNMCYLLGDVGTDTANRNYNLAVKSSGGSDITVTFSEAVNTKSGQTVKLVGSIDVLGNWDTSSGVTLDNSDYTSSNPVWKAKVEIAPGTTFQYKYIIVDSDGTVNWEAEPNHTYTVPDSATNDEVSKSDTWQKTGVASASSTFQSTVSDAVTATSTHSSTPTSTCTNAPDSRHCWSGGYNVDTDFDNQFPTTGRTVTYDWTVSNISMSPDGYERQVLAVNGQFPGPVLEANWGDNVQITIRNQMSNNGTSIHWHGVRQLNNNGQDGVPGLTECPIAPGESHTYNFKATQYGSSWYHSHFSSQYGDGVHGPIMIHGPATANYDIELGPLPVSDWYYDGVMYHASIAEHTNGVPPTADNGLINGSMTSVYGGSHHVTTLTAGKRHRVRLMNTGVDNHFVVSFDEHQMEVIASDFVPIEPYNTTNLFIGIGQRYDVIIHANQSSGAYWFRAEAQDTAGCGNNYNNGNIRSIFAYEGHESETPDSTAQDYSQRCTDETGLTPHWNSFVPEGKAGVEFTELTTSQLQQDENDGSITIYWRINGSHLQANWEVPTLEYVRTSNTSYPSDANVISLPDAGVWTYWVIQEIAGDPYNVAVPHPIHLHGHDFYVLGAGDDTWTSDKVSQLNFDNPTRRDVAMLNTNGWLALAFVTDNPGAWLMHCHISWHADEGLAVQFLETPDSIDSISSDFDSQCSSWYDFYNNDPTYLMHDSGI</sequence>
<evidence type="ECO:0000256" key="12">
    <source>
        <dbReference type="ARBA" id="ARBA00023277"/>
    </source>
</evidence>
<comment type="cofactor">
    <cofactor evidence="2">
        <name>Cu cation</name>
        <dbReference type="ChEBI" id="CHEBI:23378"/>
    </cofactor>
</comment>
<feature type="domain" description="CBM20" evidence="15">
    <location>
        <begin position="122"/>
        <end position="230"/>
    </location>
</feature>
<dbReference type="InterPro" id="IPR001117">
    <property type="entry name" value="Cu-oxidase_2nd"/>
</dbReference>
<dbReference type="InterPro" id="IPR033138">
    <property type="entry name" value="Cu_oxidase_CS"/>
</dbReference>
<dbReference type="GO" id="GO:2001070">
    <property type="term" value="F:starch binding"/>
    <property type="evidence" value="ECO:0007669"/>
    <property type="project" value="InterPro"/>
</dbReference>
<evidence type="ECO:0000313" key="17">
    <source>
        <dbReference type="Proteomes" id="UP000308549"/>
    </source>
</evidence>
<comment type="caution">
    <text evidence="16">The sequence shown here is derived from an EMBL/GenBank/DDBJ whole genome shotgun (WGS) entry which is preliminary data.</text>
</comment>
<evidence type="ECO:0000256" key="1">
    <source>
        <dbReference type="ARBA" id="ARBA00000349"/>
    </source>
</evidence>
<keyword evidence="13" id="KW-0624">Polysaccharide degradation</keyword>
<dbReference type="InterPro" id="IPR011707">
    <property type="entry name" value="Cu-oxidase-like_N"/>
</dbReference>
<dbReference type="CDD" id="cd13901">
    <property type="entry name" value="CuRO_3_MaLCC_like"/>
    <property type="match status" value="1"/>
</dbReference>
<dbReference type="FunFam" id="2.60.40.10:FF:000552">
    <property type="entry name" value="Related to glucoamylase"/>
    <property type="match status" value="1"/>
</dbReference>
<keyword evidence="8" id="KW-0560">Oxidoreductase</keyword>
<dbReference type="Pfam" id="PF00394">
    <property type="entry name" value="Cu-oxidase"/>
    <property type="match status" value="1"/>
</dbReference>
<evidence type="ECO:0000256" key="6">
    <source>
        <dbReference type="ARBA" id="ARBA00022729"/>
    </source>
</evidence>
<dbReference type="FunFam" id="2.60.40.420:FF:000021">
    <property type="entry name" value="Extracellular dihydrogeodin oxidase/laccase"/>
    <property type="match status" value="1"/>
</dbReference>
<dbReference type="Proteomes" id="UP000308549">
    <property type="component" value="Unassembled WGS sequence"/>
</dbReference>
<dbReference type="InterPro" id="IPR002355">
    <property type="entry name" value="Cu_oxidase_Cu_BS"/>
</dbReference>
<keyword evidence="12" id="KW-0119">Carbohydrate metabolism</keyword>
<dbReference type="FunFam" id="2.60.40.420:FF:000038">
    <property type="entry name" value="Extracellular dihydrogeodin oxidase/laccase"/>
    <property type="match status" value="1"/>
</dbReference>
<keyword evidence="10" id="KW-0325">Glycoprotein</keyword>
<dbReference type="SUPFAM" id="SSF49503">
    <property type="entry name" value="Cupredoxins"/>
    <property type="match status" value="3"/>
</dbReference>
<comment type="catalytic activity">
    <reaction evidence="1">
        <text>4 hydroquinone + O2 = 4 benzosemiquinone + 2 H2O</text>
        <dbReference type="Rhea" id="RHEA:11276"/>
        <dbReference type="ChEBI" id="CHEBI:15377"/>
        <dbReference type="ChEBI" id="CHEBI:15379"/>
        <dbReference type="ChEBI" id="CHEBI:17594"/>
        <dbReference type="ChEBI" id="CHEBI:17977"/>
        <dbReference type="EC" id="1.10.3.2"/>
    </reaction>
</comment>
<evidence type="ECO:0000256" key="8">
    <source>
        <dbReference type="ARBA" id="ARBA00023002"/>
    </source>
</evidence>
<dbReference type="InterPro" id="IPR002044">
    <property type="entry name" value="CBM20"/>
</dbReference>
<evidence type="ECO:0000256" key="4">
    <source>
        <dbReference type="ARBA" id="ARBA00012297"/>
    </source>
</evidence>
<dbReference type="Gene3D" id="2.60.40.10">
    <property type="entry name" value="Immunoglobulins"/>
    <property type="match status" value="1"/>
</dbReference>
<dbReference type="Pfam" id="PF00686">
    <property type="entry name" value="CBM_20"/>
    <property type="match status" value="1"/>
</dbReference>
<dbReference type="InterPro" id="IPR011706">
    <property type="entry name" value="Cu-oxidase_C"/>
</dbReference>
<feature type="chain" id="PRO_5020257686" description="laccase" evidence="14">
    <location>
        <begin position="21"/>
        <end position="805"/>
    </location>
</feature>
<evidence type="ECO:0000256" key="11">
    <source>
        <dbReference type="ARBA" id="ARBA00023185"/>
    </source>
</evidence>
<dbReference type="EC" id="1.10.3.2" evidence="4"/>
<dbReference type="InterPro" id="IPR008972">
    <property type="entry name" value="Cupredoxin"/>
</dbReference>
<evidence type="ECO:0000313" key="16">
    <source>
        <dbReference type="EMBL" id="TKA31369.1"/>
    </source>
</evidence>
<evidence type="ECO:0000256" key="13">
    <source>
        <dbReference type="ARBA" id="ARBA00023326"/>
    </source>
</evidence>
<dbReference type="GO" id="GO:0005507">
    <property type="term" value="F:copper ion binding"/>
    <property type="evidence" value="ECO:0007669"/>
    <property type="project" value="InterPro"/>
</dbReference>
<evidence type="ECO:0000256" key="2">
    <source>
        <dbReference type="ARBA" id="ARBA00001935"/>
    </source>
</evidence>
<dbReference type="GO" id="GO:0052716">
    <property type="term" value="F:hydroquinone:oxygen oxidoreductase activity"/>
    <property type="evidence" value="ECO:0007669"/>
    <property type="project" value="UniProtKB-EC"/>
</dbReference>
<dbReference type="CDD" id="cd05811">
    <property type="entry name" value="CBM20_glucoamylase"/>
    <property type="match status" value="1"/>
</dbReference>
<evidence type="ECO:0000256" key="9">
    <source>
        <dbReference type="ARBA" id="ARBA00023008"/>
    </source>
</evidence>
<keyword evidence="11" id="KW-0439">Lignin degradation</keyword>
<proteinExistence type="inferred from homology"/>
<dbReference type="PROSITE" id="PS00079">
    <property type="entry name" value="MULTICOPPER_OXIDASE1"/>
    <property type="match status" value="1"/>
</dbReference>
<keyword evidence="9" id="KW-0186">Copper</keyword>
<dbReference type="CDD" id="cd13880">
    <property type="entry name" value="CuRO_2_MaLCC_like"/>
    <property type="match status" value="1"/>
</dbReference>
<dbReference type="CDD" id="cd13854">
    <property type="entry name" value="CuRO_1_MaLCC_like"/>
    <property type="match status" value="1"/>
</dbReference>
<keyword evidence="7" id="KW-0677">Repeat</keyword>
<comment type="similarity">
    <text evidence="3">Belongs to the multicopper oxidase family.</text>
</comment>
<keyword evidence="17" id="KW-1185">Reference proteome</keyword>
<evidence type="ECO:0000259" key="15">
    <source>
        <dbReference type="PROSITE" id="PS51166"/>
    </source>
</evidence>
<dbReference type="InterPro" id="IPR013783">
    <property type="entry name" value="Ig-like_fold"/>
</dbReference>
<dbReference type="PANTHER" id="PTHR11709:SF87">
    <property type="entry name" value="LACCASE"/>
    <property type="match status" value="1"/>
</dbReference>
<reference evidence="16 17" key="1">
    <citation type="submission" date="2017-03" db="EMBL/GenBank/DDBJ databases">
        <title>Genomes of endolithic fungi from Antarctica.</title>
        <authorList>
            <person name="Coleine C."/>
            <person name="Masonjones S."/>
            <person name="Stajich J.E."/>
        </authorList>
    </citation>
    <scope>NUCLEOTIDE SEQUENCE [LARGE SCALE GENOMIC DNA]</scope>
    <source>
        <strain evidence="16 17">CCFEE 6315</strain>
    </source>
</reference>
<protein>
    <recommendedName>
        <fullName evidence="4">laccase</fullName>
        <ecNumber evidence="4">1.10.3.2</ecNumber>
    </recommendedName>
</protein>
<evidence type="ECO:0000256" key="3">
    <source>
        <dbReference type="ARBA" id="ARBA00010609"/>
    </source>
</evidence>
<name>A0A4V6WJW3_9PEZI</name>
<gene>
    <name evidence="16" type="ORF">B0A50_02214</name>
</gene>
<dbReference type="Gene3D" id="2.60.40.420">
    <property type="entry name" value="Cupredoxins - blue copper proteins"/>
    <property type="match status" value="3"/>
</dbReference>
<dbReference type="PANTHER" id="PTHR11709">
    <property type="entry name" value="MULTI-COPPER OXIDASE"/>
    <property type="match status" value="1"/>
</dbReference>
<dbReference type="SMART" id="SM01065">
    <property type="entry name" value="CBM_2"/>
    <property type="match status" value="1"/>
</dbReference>
<evidence type="ECO:0000256" key="5">
    <source>
        <dbReference type="ARBA" id="ARBA00022723"/>
    </source>
</evidence>
<dbReference type="InterPro" id="IPR045087">
    <property type="entry name" value="Cu-oxidase_fam"/>
</dbReference>
<feature type="signal peptide" evidence="14">
    <location>
        <begin position="1"/>
        <end position="20"/>
    </location>
</feature>
<dbReference type="PROSITE" id="PS51166">
    <property type="entry name" value="CBM20"/>
    <property type="match status" value="1"/>
</dbReference>